<name>A0A4P7GJM1_9ACTN</name>
<evidence type="ECO:0000313" key="3">
    <source>
        <dbReference type="Proteomes" id="UP000294894"/>
    </source>
</evidence>
<dbReference type="EMBL" id="CP038267">
    <property type="protein sequence ID" value="QBR91947.1"/>
    <property type="molecule type" value="Genomic_DNA"/>
</dbReference>
<evidence type="ECO:0000313" key="2">
    <source>
        <dbReference type="EMBL" id="QBR91947.1"/>
    </source>
</evidence>
<dbReference type="OrthoDB" id="4951290at2"/>
<accession>A0A4P7GJM1</accession>
<feature type="domain" description="DUF6752" evidence="1">
    <location>
        <begin position="22"/>
        <end position="75"/>
    </location>
</feature>
<organism evidence="2 3">
    <name type="scientific">Nocardioides euryhalodurans</name>
    <dbReference type="NCBI Taxonomy" id="2518370"/>
    <lineage>
        <taxon>Bacteria</taxon>
        <taxon>Bacillati</taxon>
        <taxon>Actinomycetota</taxon>
        <taxon>Actinomycetes</taxon>
        <taxon>Propionibacteriales</taxon>
        <taxon>Nocardioidaceae</taxon>
        <taxon>Nocardioides</taxon>
    </lineage>
</organism>
<sequence>MVTVNFRQTLSLSGRSDSVEDLEQRVADLELAVAEMRRHNLRLAELADVVQELLVPLASRDEERIRAAIDAFGESI</sequence>
<reference evidence="2 3" key="1">
    <citation type="submission" date="2019-03" db="EMBL/GenBank/DDBJ databases">
        <title>Three New Species of Nocardioides, Nocardioides euryhalodurans sp. nov., Nocardioides seonyuensis sp. nov. and Nocardioides eburneoflavus sp. nov., Iolated from Soil.</title>
        <authorList>
            <person name="Roh S.G."/>
            <person name="Lee C."/>
            <person name="Kim M.-K."/>
            <person name="Kim S.B."/>
        </authorList>
    </citation>
    <scope>NUCLEOTIDE SEQUENCE [LARGE SCALE GENOMIC DNA]</scope>
    <source>
        <strain evidence="2 3">MMS17-SY117</strain>
    </source>
</reference>
<evidence type="ECO:0000259" key="1">
    <source>
        <dbReference type="Pfam" id="PF20537"/>
    </source>
</evidence>
<keyword evidence="3" id="KW-1185">Reference proteome</keyword>
<dbReference type="Pfam" id="PF20537">
    <property type="entry name" value="DUF6752"/>
    <property type="match status" value="1"/>
</dbReference>
<dbReference type="AlphaFoldDB" id="A0A4P7GJM1"/>
<protein>
    <recommendedName>
        <fullName evidence="1">DUF6752 domain-containing protein</fullName>
    </recommendedName>
</protein>
<dbReference type="Proteomes" id="UP000294894">
    <property type="component" value="Chromosome"/>
</dbReference>
<proteinExistence type="predicted"/>
<dbReference type="InterPro" id="IPR046640">
    <property type="entry name" value="DUF6752"/>
</dbReference>
<gene>
    <name evidence="2" type="ORF">EXE57_06395</name>
</gene>
<dbReference type="KEGG" id="noy:EXE57_06395"/>